<dbReference type="PANTHER" id="PTHR43674">
    <property type="entry name" value="NITRILASE C965.09-RELATED"/>
    <property type="match status" value="1"/>
</dbReference>
<dbReference type="SUPFAM" id="SSF56317">
    <property type="entry name" value="Carbon-nitrogen hydrolase"/>
    <property type="match status" value="1"/>
</dbReference>
<dbReference type="InterPro" id="IPR050345">
    <property type="entry name" value="Aliph_Amidase/BUP"/>
</dbReference>
<evidence type="ECO:0000313" key="5">
    <source>
        <dbReference type="Proteomes" id="UP001498398"/>
    </source>
</evidence>
<dbReference type="EMBL" id="JBANRG010000009">
    <property type="protein sequence ID" value="KAK7463626.1"/>
    <property type="molecule type" value="Genomic_DNA"/>
</dbReference>
<accession>A0ABR1JM75</accession>
<keyword evidence="1" id="KW-0378">Hydrolase</keyword>
<organism evidence="3 5">
    <name type="scientific">Marasmiellus scandens</name>
    <dbReference type="NCBI Taxonomy" id="2682957"/>
    <lineage>
        <taxon>Eukaryota</taxon>
        <taxon>Fungi</taxon>
        <taxon>Dikarya</taxon>
        <taxon>Basidiomycota</taxon>
        <taxon>Agaricomycotina</taxon>
        <taxon>Agaricomycetes</taxon>
        <taxon>Agaricomycetidae</taxon>
        <taxon>Agaricales</taxon>
        <taxon>Marasmiineae</taxon>
        <taxon>Omphalotaceae</taxon>
        <taxon>Marasmiellus</taxon>
    </lineage>
</organism>
<evidence type="ECO:0000256" key="1">
    <source>
        <dbReference type="ARBA" id="ARBA00022801"/>
    </source>
</evidence>
<reference evidence="3 5" key="1">
    <citation type="submission" date="2024-01" db="EMBL/GenBank/DDBJ databases">
        <title>A draft genome for the cacao thread blight pathogen Marasmiellus scandens.</title>
        <authorList>
            <person name="Baruah I.K."/>
            <person name="Leung J."/>
            <person name="Bukari Y."/>
            <person name="Amoako-Attah I."/>
            <person name="Meinhardt L.W."/>
            <person name="Bailey B.A."/>
            <person name="Cohen S.P."/>
        </authorList>
    </citation>
    <scope>NUCLEOTIDE SEQUENCE [LARGE SCALE GENOMIC DNA]</scope>
    <source>
        <strain evidence="3 5">GH-19</strain>
    </source>
</reference>
<sequence>MPRHLRVAAAQVGRIDRFSDQSNTAPRSEVLSRLIALLEAADKQSVKLVVFPEITFTTFFPRYLINDEAELDSFFEVEDAETGIASSPNVKPFFDRASQLGIDVVVGYAEKSPEGNYNTASYVSNGQALTKYRKVHLPGTFEPFNDHPDTTNQLEKRYFKPGNLGFQAFRVPNLRHGTKSPIVGMLICNDRRWAEGWRCYGLQGVEIMCIGYNTVAWAPELWGADPNMDRDVARQDALFHHKLVCQANAYTNATFCITAARCGWDDGKFELITGSMIIDPEGHIVAENKTDGDELIVADIDLDACQQGKTRTFAFEKHRRPEHYGVIVERAGVVEPPEVL</sequence>
<feature type="domain" description="CN hydrolase" evidence="2">
    <location>
        <begin position="5"/>
        <end position="302"/>
    </location>
</feature>
<dbReference type="Pfam" id="PF00795">
    <property type="entry name" value="CN_hydrolase"/>
    <property type="match status" value="1"/>
</dbReference>
<proteinExistence type="predicted"/>
<name>A0ABR1JM75_9AGAR</name>
<evidence type="ECO:0000313" key="4">
    <source>
        <dbReference type="EMBL" id="KAK7465594.1"/>
    </source>
</evidence>
<dbReference type="EMBL" id="JBANRG010000006">
    <property type="protein sequence ID" value="KAK7465594.1"/>
    <property type="molecule type" value="Genomic_DNA"/>
</dbReference>
<dbReference type="InterPro" id="IPR036526">
    <property type="entry name" value="C-N_Hydrolase_sf"/>
</dbReference>
<evidence type="ECO:0000313" key="3">
    <source>
        <dbReference type="EMBL" id="KAK7463626.1"/>
    </source>
</evidence>
<dbReference type="InterPro" id="IPR003010">
    <property type="entry name" value="C-N_Hydrolase"/>
</dbReference>
<evidence type="ECO:0000259" key="2">
    <source>
        <dbReference type="PROSITE" id="PS50263"/>
    </source>
</evidence>
<dbReference type="Proteomes" id="UP001498398">
    <property type="component" value="Unassembled WGS sequence"/>
</dbReference>
<gene>
    <name evidence="4" type="ORF">VKT23_005565</name>
    <name evidence="3" type="ORF">VKT23_006968</name>
</gene>
<comment type="caution">
    <text evidence="3">The sequence shown here is derived from an EMBL/GenBank/DDBJ whole genome shotgun (WGS) entry which is preliminary data.</text>
</comment>
<dbReference type="PANTHER" id="PTHR43674:SF12">
    <property type="entry name" value="NITRILASE C965.09-RELATED"/>
    <property type="match status" value="1"/>
</dbReference>
<dbReference type="Gene3D" id="3.60.110.10">
    <property type="entry name" value="Carbon-nitrogen hydrolase"/>
    <property type="match status" value="1"/>
</dbReference>
<dbReference type="PROSITE" id="PS50263">
    <property type="entry name" value="CN_HYDROLASE"/>
    <property type="match status" value="1"/>
</dbReference>
<protein>
    <recommendedName>
        <fullName evidence="2">CN hydrolase domain-containing protein</fullName>
    </recommendedName>
</protein>
<keyword evidence="5" id="KW-1185">Reference proteome</keyword>